<dbReference type="InterPro" id="IPR027385">
    <property type="entry name" value="Beta-barrel_OMP"/>
</dbReference>
<dbReference type="PROSITE" id="PS51257">
    <property type="entry name" value="PROKAR_LIPOPROTEIN"/>
    <property type="match status" value="1"/>
</dbReference>
<comment type="caution">
    <text evidence="4">The sequence shown here is derived from an EMBL/GenBank/DDBJ whole genome shotgun (WGS) entry which is preliminary data.</text>
</comment>
<dbReference type="InterPro" id="IPR011250">
    <property type="entry name" value="OMP/PagP_B-barrel"/>
</dbReference>
<keyword evidence="5" id="KW-1185">Reference proteome</keyword>
<keyword evidence="1 2" id="KW-0732">Signal</keyword>
<evidence type="ECO:0000256" key="1">
    <source>
        <dbReference type="ARBA" id="ARBA00022729"/>
    </source>
</evidence>
<dbReference type="RefSeq" id="WP_129209021.1">
    <property type="nucleotide sequence ID" value="NZ_BMGU01000005.1"/>
</dbReference>
<name>A0A4Q1SBC0_9BACT</name>
<dbReference type="SUPFAM" id="SSF56925">
    <property type="entry name" value="OMPA-like"/>
    <property type="match status" value="1"/>
</dbReference>
<proteinExistence type="predicted"/>
<evidence type="ECO:0000259" key="3">
    <source>
        <dbReference type="Pfam" id="PF13505"/>
    </source>
</evidence>
<accession>A0A4Q1SBC0</accession>
<reference evidence="4 5" key="1">
    <citation type="journal article" date="2016" name="Int. J. Syst. Evol. Microbiol.">
        <title>Acidipila dinghuensis sp. nov., an acidobacterium isolated from forest soil.</title>
        <authorList>
            <person name="Jiang Y.W."/>
            <person name="Wang J."/>
            <person name="Chen M.H."/>
            <person name="Lv Y.Y."/>
            <person name="Qiu L.H."/>
        </authorList>
    </citation>
    <scope>NUCLEOTIDE SEQUENCE [LARGE SCALE GENOMIC DNA]</scope>
    <source>
        <strain evidence="4 5">DHOF10</strain>
    </source>
</reference>
<protein>
    <recommendedName>
        <fullName evidence="3">Outer membrane protein beta-barrel domain-containing protein</fullName>
    </recommendedName>
</protein>
<feature type="signal peptide" evidence="2">
    <location>
        <begin position="1"/>
        <end position="22"/>
    </location>
</feature>
<dbReference type="Gene3D" id="2.40.160.20">
    <property type="match status" value="1"/>
</dbReference>
<dbReference type="AlphaFoldDB" id="A0A4Q1SBC0"/>
<dbReference type="OrthoDB" id="119733at2"/>
<feature type="domain" description="Outer membrane protein beta-barrel" evidence="3">
    <location>
        <begin position="13"/>
        <end position="202"/>
    </location>
</feature>
<dbReference type="Proteomes" id="UP000290253">
    <property type="component" value="Unassembled WGS sequence"/>
</dbReference>
<evidence type="ECO:0000256" key="2">
    <source>
        <dbReference type="SAM" id="SignalP"/>
    </source>
</evidence>
<sequence length="202" mass="22191">MRKFLYSIGFFLLSCGLAAAQAEPTALLKPSSQITLQGGGVFSRAMSDDGVRYKPTSAASIDAGYRFYLIRWFGVEADFDYFRNRQKYTTSTFVLSQKADVAAVSGEAVFNLPNPLTKKFQSFFMVGGGALIFHPQNTDVNFETKNAIVFGGGIDIPVSRHLGIRVQSKSFLYKAPDFGQTALKTDKFAQAMIPSAGLVYKF</sequence>
<organism evidence="4 5">
    <name type="scientific">Silvibacterium dinghuense</name>
    <dbReference type="NCBI Taxonomy" id="1560006"/>
    <lineage>
        <taxon>Bacteria</taxon>
        <taxon>Pseudomonadati</taxon>
        <taxon>Acidobacteriota</taxon>
        <taxon>Terriglobia</taxon>
        <taxon>Terriglobales</taxon>
        <taxon>Acidobacteriaceae</taxon>
        <taxon>Silvibacterium</taxon>
    </lineage>
</organism>
<evidence type="ECO:0000313" key="5">
    <source>
        <dbReference type="Proteomes" id="UP000290253"/>
    </source>
</evidence>
<dbReference type="EMBL" id="SDMK01000003">
    <property type="protein sequence ID" value="RXS94283.1"/>
    <property type="molecule type" value="Genomic_DNA"/>
</dbReference>
<dbReference type="Pfam" id="PF13505">
    <property type="entry name" value="OMP_b-brl"/>
    <property type="match status" value="1"/>
</dbReference>
<evidence type="ECO:0000313" key="4">
    <source>
        <dbReference type="EMBL" id="RXS94283.1"/>
    </source>
</evidence>
<feature type="chain" id="PRO_5020658825" description="Outer membrane protein beta-barrel domain-containing protein" evidence="2">
    <location>
        <begin position="23"/>
        <end position="202"/>
    </location>
</feature>
<gene>
    <name evidence="4" type="ORF">ESZ00_14355</name>
</gene>